<evidence type="ECO:0000256" key="4">
    <source>
        <dbReference type="ARBA" id="ARBA00022840"/>
    </source>
</evidence>
<keyword evidence="1" id="KW-0677">Repeat</keyword>
<dbReference type="InterPro" id="IPR038005">
    <property type="entry name" value="RX-like_CC"/>
</dbReference>
<keyword evidence="10" id="KW-1185">Reference proteome</keyword>
<dbReference type="InterPro" id="IPR058922">
    <property type="entry name" value="WHD_DRP"/>
</dbReference>
<evidence type="ECO:0000259" key="6">
    <source>
        <dbReference type="Pfam" id="PF18052"/>
    </source>
</evidence>
<dbReference type="Gene3D" id="1.20.5.4130">
    <property type="match status" value="1"/>
</dbReference>
<dbReference type="FunFam" id="1.10.10.10:FF:000322">
    <property type="entry name" value="Probable disease resistance protein At1g63360"/>
    <property type="match status" value="1"/>
</dbReference>
<evidence type="ECO:0000313" key="10">
    <source>
        <dbReference type="Proteomes" id="UP001428341"/>
    </source>
</evidence>
<dbReference type="InterPro" id="IPR055414">
    <property type="entry name" value="LRR_R13L4/SHOC2-like"/>
</dbReference>
<dbReference type="InterPro" id="IPR041118">
    <property type="entry name" value="Rx_N"/>
</dbReference>
<proteinExistence type="predicted"/>
<name>A0AAP0R250_9ROSI</name>
<dbReference type="CDD" id="cd14798">
    <property type="entry name" value="RX-CC_like"/>
    <property type="match status" value="1"/>
</dbReference>
<dbReference type="GO" id="GO:0005524">
    <property type="term" value="F:ATP binding"/>
    <property type="evidence" value="ECO:0007669"/>
    <property type="project" value="UniProtKB-KW"/>
</dbReference>
<dbReference type="Gene3D" id="1.10.10.10">
    <property type="entry name" value="Winged helix-like DNA-binding domain superfamily/Winged helix DNA-binding domain"/>
    <property type="match status" value="1"/>
</dbReference>
<dbReference type="InterPro" id="IPR027417">
    <property type="entry name" value="P-loop_NTPase"/>
</dbReference>
<dbReference type="SUPFAM" id="SSF52058">
    <property type="entry name" value="L domain-like"/>
    <property type="match status" value="1"/>
</dbReference>
<dbReference type="Pfam" id="PF23559">
    <property type="entry name" value="WHD_DRP"/>
    <property type="match status" value="1"/>
</dbReference>
<dbReference type="PANTHER" id="PTHR36766">
    <property type="entry name" value="PLANT BROAD-SPECTRUM MILDEW RESISTANCE PROTEIN RPW8"/>
    <property type="match status" value="1"/>
</dbReference>
<dbReference type="Proteomes" id="UP001428341">
    <property type="component" value="Unassembled WGS sequence"/>
</dbReference>
<dbReference type="SUPFAM" id="SSF52540">
    <property type="entry name" value="P-loop containing nucleoside triphosphate hydrolases"/>
    <property type="match status" value="1"/>
</dbReference>
<dbReference type="Gene3D" id="1.10.8.430">
    <property type="entry name" value="Helical domain of apoptotic protease-activating factors"/>
    <property type="match status" value="1"/>
</dbReference>
<feature type="domain" description="Disease resistance N-terminal" evidence="6">
    <location>
        <begin position="5"/>
        <end position="91"/>
    </location>
</feature>
<evidence type="ECO:0000256" key="2">
    <source>
        <dbReference type="ARBA" id="ARBA00022741"/>
    </source>
</evidence>
<dbReference type="GO" id="GO:0051707">
    <property type="term" value="P:response to other organism"/>
    <property type="evidence" value="ECO:0007669"/>
    <property type="project" value="UniProtKB-ARBA"/>
</dbReference>
<reference evidence="9 10" key="1">
    <citation type="submission" date="2024-05" db="EMBL/GenBank/DDBJ databases">
        <title>Haplotype-resolved chromosome-level genome assembly of Huyou (Citrus changshanensis).</title>
        <authorList>
            <person name="Miao C."/>
            <person name="Chen W."/>
            <person name="Wu Y."/>
            <person name="Wang L."/>
            <person name="Zhao S."/>
            <person name="Grierson D."/>
            <person name="Xu C."/>
            <person name="Chen K."/>
        </authorList>
    </citation>
    <scope>NUCLEOTIDE SEQUENCE [LARGE SCALE GENOMIC DNA]</scope>
    <source>
        <strain evidence="9">01-14</strain>
        <tissue evidence="9">Leaf</tissue>
    </source>
</reference>
<keyword evidence="3" id="KW-0611">Plant defense</keyword>
<feature type="domain" description="Disease resistance protein winged helix" evidence="7">
    <location>
        <begin position="436"/>
        <end position="507"/>
    </location>
</feature>
<keyword evidence="4" id="KW-0067">ATP-binding</keyword>
<comment type="caution">
    <text evidence="9">The sequence shown here is derived from an EMBL/GenBank/DDBJ whole genome shotgun (WGS) entry which is preliminary data.</text>
</comment>
<accession>A0AAP0R250</accession>
<dbReference type="InterPro" id="IPR036388">
    <property type="entry name" value="WH-like_DNA-bd_sf"/>
</dbReference>
<evidence type="ECO:0000259" key="5">
    <source>
        <dbReference type="Pfam" id="PF00931"/>
    </source>
</evidence>
<evidence type="ECO:0000313" key="9">
    <source>
        <dbReference type="EMBL" id="KAK9230668.1"/>
    </source>
</evidence>
<feature type="domain" description="NB-ARC" evidence="5">
    <location>
        <begin position="179"/>
        <end position="349"/>
    </location>
</feature>
<evidence type="ECO:0000259" key="7">
    <source>
        <dbReference type="Pfam" id="PF23559"/>
    </source>
</evidence>
<dbReference type="GO" id="GO:0043531">
    <property type="term" value="F:ADP binding"/>
    <property type="evidence" value="ECO:0007669"/>
    <property type="project" value="InterPro"/>
</dbReference>
<gene>
    <name evidence="9" type="ORF">WN944_023640</name>
</gene>
<protein>
    <submittedName>
        <fullName evidence="9">Uncharacterized protein</fullName>
    </submittedName>
</protein>
<dbReference type="Gene3D" id="3.80.10.10">
    <property type="entry name" value="Ribonuclease Inhibitor"/>
    <property type="match status" value="2"/>
</dbReference>
<dbReference type="PRINTS" id="PR00364">
    <property type="entry name" value="DISEASERSIST"/>
</dbReference>
<sequence length="1057" mass="120922">MVDAVINVVLDQLISISLQEAREELRLVVGVDQDVERLKRNFRAIQAVLVDAEQRQVKEEAVRLWLDKLKHASYDMEDVLDEWITARLKLQILQGVDGNALVPQRKVRFFSPAASCFGFKQIFLRRDIAVKIKEINQNLDDIAKLKDFFSFNVITSTGKSDRIQSTALINVSEVRGRDEEKNSLKSKLLCESSQQPNAIHVISLVGMGGIGKTTLAQFAYNDNDVMNSFEIRMWVCVSDPFDEFRVARAIIEALEGSASNLGELQSLLQRIQTSIAGKKFLLVLDDMWTDDYREWEPFNNCLMNGLRGSKILVTTRKKTVAQMMESTDVFSIKELSKQECWSLFKRFAFFGRHPSECEQLEEIGRKIVSRCKGLPLAAKTIGSLLRFKKTREEWQRILDSEMWKLKEFEKGLLAPLLLSYNDLPTMVKRCFSYCAVFPKDYNIEKDELIKVWMAQGYIGPKENEEMEIIGQEYFDYLATRSFFQEFEKDEEGFVIRCKMHDIVHDFAQFLTKNECLAVEVDGDEEPLMLRRTSKEKLYHLMLMINFYSTFPVSIRYAKKLRSLFLVADGSFKVLSPVLPGLFDQLTCLRTLKITGESAGVEKSIREIPKEIEKLKHLRFLKLSQVDLEELPETCCELVNLQTLDIEACGSLKRLPQGIGKLVNLRHLMISHNVYLDYMPKGIERLTCLRTLRELVVSRKGCNLGGLRHLNHLRGSFRIRGLGNVIHVNEAKNSELDKKKNLVCLELWFDREEEEATDENEAAKHEATSEALRPNPNIEVLKIFQYKGKTVFPSWIMSLCKLKVLLLSFCIKCEIMPPLGKLPSLEVLSIWNMNSVKTVGDEFLGIGGDDGTSATSSVNVAFRKLKELAFWGLYEWEEWHFGEEDNITVMPQLNSLKIENCSKLKSLPDQLLRRTTLENLEIKKCPIVKERFRRYTRDDWSKINHIPNILIDDRYARRPLNSKTAAITSDTEILSVFAVVKNGAPSVLYKLQLGEIITTIEEAIANGCRANSTLSTAATILTYLTKVPLVFLPYAEIFAMIPVSSNVGSQQAWLGFLE</sequence>
<dbReference type="GO" id="GO:0006952">
    <property type="term" value="P:defense response"/>
    <property type="evidence" value="ECO:0007669"/>
    <property type="project" value="UniProtKB-KW"/>
</dbReference>
<dbReference type="Pfam" id="PF23598">
    <property type="entry name" value="LRR_14"/>
    <property type="match status" value="1"/>
</dbReference>
<dbReference type="AlphaFoldDB" id="A0AAP0R250"/>
<evidence type="ECO:0000256" key="3">
    <source>
        <dbReference type="ARBA" id="ARBA00022821"/>
    </source>
</evidence>
<organism evidence="9 10">
    <name type="scientific">Citrus x changshan-huyou</name>
    <dbReference type="NCBI Taxonomy" id="2935761"/>
    <lineage>
        <taxon>Eukaryota</taxon>
        <taxon>Viridiplantae</taxon>
        <taxon>Streptophyta</taxon>
        <taxon>Embryophyta</taxon>
        <taxon>Tracheophyta</taxon>
        <taxon>Spermatophyta</taxon>
        <taxon>Magnoliopsida</taxon>
        <taxon>eudicotyledons</taxon>
        <taxon>Gunneridae</taxon>
        <taxon>Pentapetalae</taxon>
        <taxon>rosids</taxon>
        <taxon>malvids</taxon>
        <taxon>Sapindales</taxon>
        <taxon>Rutaceae</taxon>
        <taxon>Aurantioideae</taxon>
        <taxon>Citrus</taxon>
    </lineage>
</organism>
<dbReference type="PANTHER" id="PTHR36766:SF45">
    <property type="entry name" value="NB-ARC DOMAIN-CONTAINING PROTEIN"/>
    <property type="match status" value="1"/>
</dbReference>
<feature type="domain" description="Disease resistance R13L4/SHOC-2-like LRR" evidence="8">
    <location>
        <begin position="561"/>
        <end position="904"/>
    </location>
</feature>
<dbReference type="InterPro" id="IPR002182">
    <property type="entry name" value="NB-ARC"/>
</dbReference>
<dbReference type="Pfam" id="PF18052">
    <property type="entry name" value="Rx_N"/>
    <property type="match status" value="1"/>
</dbReference>
<dbReference type="InterPro" id="IPR032675">
    <property type="entry name" value="LRR_dom_sf"/>
</dbReference>
<dbReference type="Gene3D" id="3.40.50.300">
    <property type="entry name" value="P-loop containing nucleotide triphosphate hydrolases"/>
    <property type="match status" value="1"/>
</dbReference>
<dbReference type="EMBL" id="JBCGBO010000001">
    <property type="protein sequence ID" value="KAK9230668.1"/>
    <property type="molecule type" value="Genomic_DNA"/>
</dbReference>
<evidence type="ECO:0000256" key="1">
    <source>
        <dbReference type="ARBA" id="ARBA00022737"/>
    </source>
</evidence>
<dbReference type="InterPro" id="IPR042197">
    <property type="entry name" value="Apaf_helical"/>
</dbReference>
<dbReference type="Pfam" id="PF00931">
    <property type="entry name" value="NB-ARC"/>
    <property type="match status" value="1"/>
</dbReference>
<keyword evidence="2" id="KW-0547">Nucleotide-binding</keyword>
<evidence type="ECO:0000259" key="8">
    <source>
        <dbReference type="Pfam" id="PF23598"/>
    </source>
</evidence>